<name>A0A6A5U961_9PLEO</name>
<dbReference type="AlphaFoldDB" id="A0A6A5U961"/>
<feature type="compositionally biased region" description="Pro residues" evidence="1">
    <location>
        <begin position="531"/>
        <end position="552"/>
    </location>
</feature>
<feature type="compositionally biased region" description="Low complexity" evidence="1">
    <location>
        <begin position="48"/>
        <end position="57"/>
    </location>
</feature>
<proteinExistence type="predicted"/>
<dbReference type="Proteomes" id="UP000800035">
    <property type="component" value="Unassembled WGS sequence"/>
</dbReference>
<feature type="compositionally biased region" description="Polar residues" evidence="1">
    <location>
        <begin position="479"/>
        <end position="506"/>
    </location>
</feature>
<protein>
    <submittedName>
        <fullName evidence="2">Uncharacterized protein</fullName>
    </submittedName>
</protein>
<organism evidence="2 3">
    <name type="scientific">Byssothecium circinans</name>
    <dbReference type="NCBI Taxonomy" id="147558"/>
    <lineage>
        <taxon>Eukaryota</taxon>
        <taxon>Fungi</taxon>
        <taxon>Dikarya</taxon>
        <taxon>Ascomycota</taxon>
        <taxon>Pezizomycotina</taxon>
        <taxon>Dothideomycetes</taxon>
        <taxon>Pleosporomycetidae</taxon>
        <taxon>Pleosporales</taxon>
        <taxon>Massarineae</taxon>
        <taxon>Massarinaceae</taxon>
        <taxon>Byssothecium</taxon>
    </lineage>
</organism>
<feature type="region of interest" description="Disordered" evidence="1">
    <location>
        <begin position="395"/>
        <end position="620"/>
    </location>
</feature>
<feature type="region of interest" description="Disordered" evidence="1">
    <location>
        <begin position="1"/>
        <end position="57"/>
    </location>
</feature>
<feature type="compositionally biased region" description="Polar residues" evidence="1">
    <location>
        <begin position="459"/>
        <end position="470"/>
    </location>
</feature>
<feature type="region of interest" description="Disordered" evidence="1">
    <location>
        <begin position="307"/>
        <end position="329"/>
    </location>
</feature>
<sequence length="690" mass="73648">MSAQEENLEQMMDKNAEVTADTTTESTAPPPMDNTSATGSSPYREHATTSVETSSSTSIFNFRQTPTALSSWNNNIPTTQDTLQAIIEHPSYPTGLIISDNIPAASFLKLVPGAQHLLYNRQLVIPSSPCLDEDLLAHIIHTFSTAAITGIAKPEVNLGERIDIPTVIRYHCILELFGLERWAGEVLERLWGLCGEVVLRFGDVLWIWETFGQGAGGGGGGGEWEAPHREEYVGMMAWQIVNLDAVGKLEEGIKMAIEMEREPRRFGGMLEERKRAFGLERGMEIPGKKEVAVVENVVAVREERETEQLALSAPDGQPSVQDSGQKSTTAAQYAPELVSTGFSNPLEPLKPDPLAPAFGQPPPKVDVWQSNQGLRATAANQTTAVASTGAGSAGWGFGGQAKKQQQQQQPRAQAHSTAAVVPGTGSVGWGFGGPSKQQQPQTQGQNRIPLTPAPAVSPSAGSFGTWNRQHTPAAGAFGPTSNTPSHQPSTPTPFNSSFDNTSFQPSTPNPAPLFPDPQHSPFTSSSFNRAPGPPQPQHSFPNPPQPSFPPPLQSSFPGAPQSPFPNPQPTFTVFNPNAPPTPSQPNFAFNTNPEIPTNNNTGMNAIPGPLGTPFGPGATNNNTNMNMNMNMNNPPDPFGSSFGLGPTDNAANTAIDTNHFAPNPAPPSEPSNAASGGMARRLAMPKRRRR</sequence>
<gene>
    <name evidence="2" type="ORF">CC80DRAFT_543810</name>
</gene>
<feature type="compositionally biased region" description="Low complexity" evidence="1">
    <location>
        <begin position="590"/>
        <end position="601"/>
    </location>
</feature>
<reference evidence="2" key="1">
    <citation type="journal article" date="2020" name="Stud. Mycol.">
        <title>101 Dothideomycetes genomes: a test case for predicting lifestyles and emergence of pathogens.</title>
        <authorList>
            <person name="Haridas S."/>
            <person name="Albert R."/>
            <person name="Binder M."/>
            <person name="Bloem J."/>
            <person name="Labutti K."/>
            <person name="Salamov A."/>
            <person name="Andreopoulos B."/>
            <person name="Baker S."/>
            <person name="Barry K."/>
            <person name="Bills G."/>
            <person name="Bluhm B."/>
            <person name="Cannon C."/>
            <person name="Castanera R."/>
            <person name="Culley D."/>
            <person name="Daum C."/>
            <person name="Ezra D."/>
            <person name="Gonzalez J."/>
            <person name="Henrissat B."/>
            <person name="Kuo A."/>
            <person name="Liang C."/>
            <person name="Lipzen A."/>
            <person name="Lutzoni F."/>
            <person name="Magnuson J."/>
            <person name="Mondo S."/>
            <person name="Nolan M."/>
            <person name="Ohm R."/>
            <person name="Pangilinan J."/>
            <person name="Park H.-J."/>
            <person name="Ramirez L."/>
            <person name="Alfaro M."/>
            <person name="Sun H."/>
            <person name="Tritt A."/>
            <person name="Yoshinaga Y."/>
            <person name="Zwiers L.-H."/>
            <person name="Turgeon B."/>
            <person name="Goodwin S."/>
            <person name="Spatafora J."/>
            <person name="Crous P."/>
            <person name="Grigoriev I."/>
        </authorList>
    </citation>
    <scope>NUCLEOTIDE SEQUENCE</scope>
    <source>
        <strain evidence="2">CBS 675.92</strain>
    </source>
</reference>
<feature type="region of interest" description="Disordered" evidence="1">
    <location>
        <begin position="635"/>
        <end position="690"/>
    </location>
</feature>
<evidence type="ECO:0000313" key="2">
    <source>
        <dbReference type="EMBL" id="KAF1961461.1"/>
    </source>
</evidence>
<dbReference type="EMBL" id="ML976981">
    <property type="protein sequence ID" value="KAF1961461.1"/>
    <property type="molecule type" value="Genomic_DNA"/>
</dbReference>
<feature type="compositionally biased region" description="Low complexity" evidence="1">
    <location>
        <begin position="400"/>
        <end position="414"/>
    </location>
</feature>
<dbReference type="OrthoDB" id="3793694at2759"/>
<accession>A0A6A5U961</accession>
<evidence type="ECO:0000256" key="1">
    <source>
        <dbReference type="SAM" id="MobiDB-lite"/>
    </source>
</evidence>
<keyword evidence="3" id="KW-1185">Reference proteome</keyword>
<feature type="compositionally biased region" description="Low complexity" evidence="1">
    <location>
        <begin position="670"/>
        <end position="682"/>
    </location>
</feature>
<feature type="compositionally biased region" description="Polar residues" evidence="1">
    <location>
        <begin position="20"/>
        <end position="41"/>
    </location>
</feature>
<evidence type="ECO:0000313" key="3">
    <source>
        <dbReference type="Proteomes" id="UP000800035"/>
    </source>
</evidence>
<feature type="compositionally biased region" description="Polar residues" evidence="1">
    <location>
        <begin position="318"/>
        <end position="329"/>
    </location>
</feature>